<evidence type="ECO:0000313" key="1">
    <source>
        <dbReference type="EMBL" id="GAC15220.1"/>
    </source>
</evidence>
<organism evidence="1 2">
    <name type="scientific">Aliiglaciecola lipolytica E3</name>
    <dbReference type="NCBI Taxonomy" id="1127673"/>
    <lineage>
        <taxon>Bacteria</taxon>
        <taxon>Pseudomonadati</taxon>
        <taxon>Pseudomonadota</taxon>
        <taxon>Gammaproteobacteria</taxon>
        <taxon>Alteromonadales</taxon>
        <taxon>Alteromonadaceae</taxon>
        <taxon>Aliiglaciecola</taxon>
    </lineage>
</organism>
<protein>
    <submittedName>
        <fullName evidence="1">Uncharacterized protein</fullName>
    </submittedName>
</protein>
<name>K6YVD5_9ALTE</name>
<dbReference type="AlphaFoldDB" id="K6YVD5"/>
<dbReference type="STRING" id="1127673.GLIP_2595"/>
<sequence length="40" mass="4637">MTIISHLTELPLPNKNLASVNQYRWNMANPIKPRFGTKQN</sequence>
<evidence type="ECO:0000313" key="2">
    <source>
        <dbReference type="Proteomes" id="UP000006334"/>
    </source>
</evidence>
<comment type="caution">
    <text evidence="1">The sequence shown here is derived from an EMBL/GenBank/DDBJ whole genome shotgun (WGS) entry which is preliminary data.</text>
</comment>
<accession>K6YVD5</accession>
<proteinExistence type="predicted"/>
<keyword evidence="2" id="KW-1185">Reference proteome</keyword>
<dbReference type="Proteomes" id="UP000006334">
    <property type="component" value="Unassembled WGS sequence"/>
</dbReference>
<dbReference type="EMBL" id="BAEN01000049">
    <property type="protein sequence ID" value="GAC15220.1"/>
    <property type="molecule type" value="Genomic_DNA"/>
</dbReference>
<reference evidence="1 2" key="1">
    <citation type="journal article" date="2017" name="Antonie Van Leeuwenhoek">
        <title>Rhizobium rhizosphaerae sp. nov., a novel species isolated from rice rhizosphere.</title>
        <authorList>
            <person name="Zhao J.J."/>
            <person name="Zhang J."/>
            <person name="Zhang R.J."/>
            <person name="Zhang C.W."/>
            <person name="Yin H.Q."/>
            <person name="Zhang X.X."/>
        </authorList>
    </citation>
    <scope>NUCLEOTIDE SEQUENCE [LARGE SCALE GENOMIC DNA]</scope>
    <source>
        <strain evidence="1 2">E3</strain>
    </source>
</reference>
<gene>
    <name evidence="1" type="ORF">GLIP_2595</name>
</gene>